<dbReference type="Proteomes" id="UP000230056">
    <property type="component" value="Chromosome"/>
</dbReference>
<evidence type="ECO:0000313" key="4">
    <source>
        <dbReference type="Proteomes" id="UP000230056"/>
    </source>
</evidence>
<dbReference type="AlphaFoldDB" id="A0A2D3NX28"/>
<dbReference type="InterPro" id="IPR036291">
    <property type="entry name" value="NAD(P)-bd_dom_sf"/>
</dbReference>
<evidence type="ECO:0000259" key="2">
    <source>
        <dbReference type="Pfam" id="PF01370"/>
    </source>
</evidence>
<dbReference type="InterPro" id="IPR001509">
    <property type="entry name" value="Epimerase_deHydtase"/>
</dbReference>
<proteinExistence type="inferred from homology"/>
<dbReference type="Gene3D" id="3.40.50.720">
    <property type="entry name" value="NAD(P)-binding Rossmann-like Domain"/>
    <property type="match status" value="1"/>
</dbReference>
<evidence type="ECO:0000256" key="1">
    <source>
        <dbReference type="ARBA" id="ARBA00007637"/>
    </source>
</evidence>
<comment type="similarity">
    <text evidence="1">Belongs to the NAD(P)-dependent epimerase/dehydratase family.</text>
</comment>
<dbReference type="RefSeq" id="WP_100025217.1">
    <property type="nucleotide sequence ID" value="NZ_CP024699.1"/>
</dbReference>
<dbReference type="PANTHER" id="PTHR43000">
    <property type="entry name" value="DTDP-D-GLUCOSE 4,6-DEHYDRATASE-RELATED"/>
    <property type="match status" value="1"/>
</dbReference>
<protein>
    <recommendedName>
        <fullName evidence="2">NAD-dependent epimerase/dehydratase domain-containing protein</fullName>
    </recommendedName>
</protein>
<accession>A0A2D3NX28</accession>
<name>A0A2D3NX28_9FUSO</name>
<dbReference type="Pfam" id="PF01370">
    <property type="entry name" value="Epimerase"/>
    <property type="match status" value="1"/>
</dbReference>
<gene>
    <name evidence="3" type="ORF">CTM72_09360</name>
</gene>
<feature type="domain" description="NAD-dependent epimerase/dehydratase" evidence="2">
    <location>
        <begin position="3"/>
        <end position="226"/>
    </location>
</feature>
<dbReference type="CDD" id="cd08946">
    <property type="entry name" value="SDR_e"/>
    <property type="match status" value="1"/>
</dbReference>
<dbReference type="SUPFAM" id="SSF51735">
    <property type="entry name" value="NAD(P)-binding Rossmann-fold domains"/>
    <property type="match status" value="1"/>
</dbReference>
<sequence length="302" mass="34649">MNILITGVNGFLGREISKYLFDKKYNIIGISLENNYLGDEKIRYIKADISKNNFLEILEENLLNNIDVIVHCAALINYEEHNLDLIKVNCEGFFNIVELAKKYHCKKIIYISSIQVIGKIKDIPIKETHEKEPLTLYHSTKLFGENYLNNISSIQKVIFRITSPIGKNMPKNKIMRVFVEKSLRNEDIVLLGKGKRVQNYIDVFDIARAIECAIEADNPNGVYNIASPKSISNIELAELCKFLLKSDSKILFNGVDKEEDNKWIVDTSKAEKELGFIAKKSIEESIFEIKEEIMKSENTFSK</sequence>
<evidence type="ECO:0000313" key="3">
    <source>
        <dbReference type="EMBL" id="ATV59900.1"/>
    </source>
</evidence>
<dbReference type="EMBL" id="CP024699">
    <property type="protein sequence ID" value="ATV59900.1"/>
    <property type="molecule type" value="Genomic_DNA"/>
</dbReference>
<organism evidence="3 4">
    <name type="scientific">Fusobacterium pseudoperiodonticum</name>
    <dbReference type="NCBI Taxonomy" id="2663009"/>
    <lineage>
        <taxon>Bacteria</taxon>
        <taxon>Fusobacteriati</taxon>
        <taxon>Fusobacteriota</taxon>
        <taxon>Fusobacteriia</taxon>
        <taxon>Fusobacteriales</taxon>
        <taxon>Fusobacteriaceae</taxon>
        <taxon>Fusobacterium</taxon>
    </lineage>
</organism>
<reference evidence="3 4" key="1">
    <citation type="submission" date="2017-11" db="EMBL/GenBank/DDBJ databases">
        <title>Genome sequencing of Fusobacterium periodonticum KCOM 1261.</title>
        <authorList>
            <person name="Kook J.-K."/>
            <person name="Park S.-N."/>
            <person name="Lim Y.K."/>
        </authorList>
    </citation>
    <scope>NUCLEOTIDE SEQUENCE [LARGE SCALE GENOMIC DNA]</scope>
    <source>
        <strain evidence="3 4">KCOM 1261</strain>
    </source>
</reference>